<keyword evidence="3" id="KW-1185">Reference proteome</keyword>
<evidence type="ECO:0000313" key="3">
    <source>
        <dbReference type="Proteomes" id="UP000727407"/>
    </source>
</evidence>
<protein>
    <submittedName>
        <fullName evidence="2">Dolichyl-diphosphooligosaccharide--protein glycosyltransferase subunit STT3A</fullName>
    </submittedName>
</protein>
<accession>A0A8J4TVZ3</accession>
<reference evidence="2" key="1">
    <citation type="submission" date="2020-07" db="EMBL/GenBank/DDBJ databases">
        <title>Clarias magur genome sequencing, assembly and annotation.</title>
        <authorList>
            <person name="Kushwaha B."/>
            <person name="Kumar R."/>
            <person name="Das P."/>
            <person name="Joshi C.G."/>
            <person name="Kumar D."/>
            <person name="Nagpure N.S."/>
            <person name="Pandey M."/>
            <person name="Agarwal S."/>
            <person name="Srivastava S."/>
            <person name="Singh M."/>
            <person name="Sahoo L."/>
            <person name="Jayasankar P."/>
            <person name="Meher P.K."/>
            <person name="Koringa P.G."/>
            <person name="Iquebal M.A."/>
            <person name="Das S.P."/>
            <person name="Bit A."/>
            <person name="Patnaik S."/>
            <person name="Patel N."/>
            <person name="Shah T.M."/>
            <person name="Hinsu A."/>
            <person name="Jena J.K."/>
        </authorList>
    </citation>
    <scope>NUCLEOTIDE SEQUENCE</scope>
    <source>
        <strain evidence="2">CIFAMagur01</strain>
        <tissue evidence="2">Testis</tissue>
    </source>
</reference>
<gene>
    <name evidence="2" type="primary">stt3a</name>
    <name evidence="2" type="ORF">DAT39_021927</name>
</gene>
<dbReference type="EMBL" id="QNUK01001010">
    <property type="protein sequence ID" value="KAF5888287.1"/>
    <property type="molecule type" value="Genomic_DNA"/>
</dbReference>
<feature type="non-terminal residue" evidence="2">
    <location>
        <position position="55"/>
    </location>
</feature>
<feature type="compositionally biased region" description="Basic and acidic residues" evidence="1">
    <location>
        <begin position="1"/>
        <end position="14"/>
    </location>
</feature>
<dbReference type="Proteomes" id="UP000727407">
    <property type="component" value="Unassembled WGS sequence"/>
</dbReference>
<evidence type="ECO:0000256" key="1">
    <source>
        <dbReference type="SAM" id="MobiDB-lite"/>
    </source>
</evidence>
<feature type="region of interest" description="Disordered" evidence="1">
    <location>
        <begin position="1"/>
        <end position="29"/>
    </location>
</feature>
<sequence length="55" mass="6290">MSPEQRQKVIENRNRGRKSSGGFKRSRKNNCVVGAVMTAFKNLDLSREDKDPPKQ</sequence>
<name>A0A8J4TVZ3_CLAMG</name>
<evidence type="ECO:0000313" key="2">
    <source>
        <dbReference type="EMBL" id="KAF5888287.1"/>
    </source>
</evidence>
<dbReference type="AlphaFoldDB" id="A0A8J4TVZ3"/>
<comment type="caution">
    <text evidence="2">The sequence shown here is derived from an EMBL/GenBank/DDBJ whole genome shotgun (WGS) entry which is preliminary data.</text>
</comment>
<proteinExistence type="predicted"/>
<organism evidence="2 3">
    <name type="scientific">Clarias magur</name>
    <name type="common">Asian catfish</name>
    <name type="synonym">Macropteronotus magur</name>
    <dbReference type="NCBI Taxonomy" id="1594786"/>
    <lineage>
        <taxon>Eukaryota</taxon>
        <taxon>Metazoa</taxon>
        <taxon>Chordata</taxon>
        <taxon>Craniata</taxon>
        <taxon>Vertebrata</taxon>
        <taxon>Euteleostomi</taxon>
        <taxon>Actinopterygii</taxon>
        <taxon>Neopterygii</taxon>
        <taxon>Teleostei</taxon>
        <taxon>Ostariophysi</taxon>
        <taxon>Siluriformes</taxon>
        <taxon>Clariidae</taxon>
        <taxon>Clarias</taxon>
    </lineage>
</organism>